<evidence type="ECO:0000313" key="2">
    <source>
        <dbReference type="Proteomes" id="UP001487740"/>
    </source>
</evidence>
<comment type="caution">
    <text evidence="1">The sequence shown here is derived from an EMBL/GenBank/DDBJ whole genome shotgun (WGS) entry which is preliminary data.</text>
</comment>
<gene>
    <name evidence="1" type="ORF">O3P69_002345</name>
</gene>
<dbReference type="SUPFAM" id="SSF57625">
    <property type="entry name" value="Invertebrate chitin-binding proteins"/>
    <property type="match status" value="1"/>
</dbReference>
<evidence type="ECO:0008006" key="3">
    <source>
        <dbReference type="Google" id="ProtNLM"/>
    </source>
</evidence>
<proteinExistence type="predicted"/>
<sequence>MTVTVNLIGSGVSERVPRAQAHTCRSLENEALRLGRKDRQGPLHRSPRHDRLCLGRLGFACASCTEVVVCAGQEAFLSTCATDMRAQEKDQLPKTFYCNNMHIFDPETLTCKAVPDVPACFATGVFPVEHACRWYYSCMPTGASKWYQDYYLCPENKVYSQAMAVCVDPQSLPEGTPCSSKRSKRLLSQDDLRASYCRRNDSGKPLPCPARIDHLTERGREGVGYLYLVTMLW</sequence>
<name>A0AAW0V5W4_SCYPA</name>
<keyword evidence="2" id="KW-1185">Reference proteome</keyword>
<protein>
    <recommendedName>
        <fullName evidence="3">Chitin-binding type-2 domain-containing protein</fullName>
    </recommendedName>
</protein>
<dbReference type="AlphaFoldDB" id="A0AAW0V5W4"/>
<organism evidence="1 2">
    <name type="scientific">Scylla paramamosain</name>
    <name type="common">Mud crab</name>
    <dbReference type="NCBI Taxonomy" id="85552"/>
    <lineage>
        <taxon>Eukaryota</taxon>
        <taxon>Metazoa</taxon>
        <taxon>Ecdysozoa</taxon>
        <taxon>Arthropoda</taxon>
        <taxon>Crustacea</taxon>
        <taxon>Multicrustacea</taxon>
        <taxon>Malacostraca</taxon>
        <taxon>Eumalacostraca</taxon>
        <taxon>Eucarida</taxon>
        <taxon>Decapoda</taxon>
        <taxon>Pleocyemata</taxon>
        <taxon>Brachyura</taxon>
        <taxon>Eubrachyura</taxon>
        <taxon>Portunoidea</taxon>
        <taxon>Portunidae</taxon>
        <taxon>Portuninae</taxon>
        <taxon>Scylla</taxon>
    </lineage>
</organism>
<accession>A0AAW0V5W4</accession>
<dbReference type="InterPro" id="IPR036508">
    <property type="entry name" value="Chitin-bd_dom_sf"/>
</dbReference>
<reference evidence="1 2" key="1">
    <citation type="submission" date="2023-03" db="EMBL/GenBank/DDBJ databases">
        <title>High-quality genome of Scylla paramamosain provides insights in environmental adaptation.</title>
        <authorList>
            <person name="Zhang L."/>
        </authorList>
    </citation>
    <scope>NUCLEOTIDE SEQUENCE [LARGE SCALE GENOMIC DNA]</scope>
    <source>
        <strain evidence="1">LZ_2023a</strain>
        <tissue evidence="1">Muscle</tissue>
    </source>
</reference>
<dbReference type="EMBL" id="JARAKH010000001">
    <property type="protein sequence ID" value="KAK8407729.1"/>
    <property type="molecule type" value="Genomic_DNA"/>
</dbReference>
<dbReference type="Proteomes" id="UP001487740">
    <property type="component" value="Unassembled WGS sequence"/>
</dbReference>
<dbReference type="GO" id="GO:0008061">
    <property type="term" value="F:chitin binding"/>
    <property type="evidence" value="ECO:0007669"/>
    <property type="project" value="InterPro"/>
</dbReference>
<evidence type="ECO:0000313" key="1">
    <source>
        <dbReference type="EMBL" id="KAK8407729.1"/>
    </source>
</evidence>